<sequence length="68" mass="8048">MRYSLLIITYRGLSLSLENDVCMRMFFHSLEGRAFAEFFSCPPKILSTWAELAYWFATINEIRLQYSV</sequence>
<keyword evidence="2" id="KW-0496">Mitochondrion</keyword>
<protein>
    <submittedName>
        <fullName evidence="2">Uncharacterized protein</fullName>
    </submittedName>
</protein>
<organism evidence="2">
    <name type="scientific">Picea glauca</name>
    <name type="common">White spruce</name>
    <name type="synonym">Pinus glauca</name>
    <dbReference type="NCBI Taxonomy" id="3330"/>
    <lineage>
        <taxon>Eukaryota</taxon>
        <taxon>Viridiplantae</taxon>
        <taxon>Streptophyta</taxon>
        <taxon>Embryophyta</taxon>
        <taxon>Tracheophyta</taxon>
        <taxon>Spermatophyta</taxon>
        <taxon>Pinopsida</taxon>
        <taxon>Pinidae</taxon>
        <taxon>Conifers I</taxon>
        <taxon>Pinales</taxon>
        <taxon>Pinaceae</taxon>
        <taxon>Picea</taxon>
    </lineage>
</organism>
<comment type="caution">
    <text evidence="2">The sequence shown here is derived from an EMBL/GenBank/DDBJ whole genome shotgun (WGS) entry which is preliminary data.</text>
</comment>
<geneLocation type="mitochondrion" evidence="2"/>
<evidence type="ECO:0000313" key="1">
    <source>
        <dbReference type="EMBL" id="KUM46219.1"/>
    </source>
</evidence>
<gene>
    <name evidence="1" type="ORF">ABT39_MTgene1725</name>
    <name evidence="2" type="ORF">ABT39_MTgene4750</name>
</gene>
<reference evidence="2" key="1">
    <citation type="journal article" date="2015" name="Genome Biol. Evol.">
        <title>Organellar Genomes of White Spruce (Picea glauca): Assembly and Annotation.</title>
        <authorList>
            <person name="Jackman S.D."/>
            <person name="Warren R.L."/>
            <person name="Gibb E.A."/>
            <person name="Vandervalk B.P."/>
            <person name="Mohamadi H."/>
            <person name="Chu J."/>
            <person name="Raymond A."/>
            <person name="Pleasance S."/>
            <person name="Coope R."/>
            <person name="Wildung M.R."/>
            <person name="Ritland C.E."/>
            <person name="Bousquet J."/>
            <person name="Jones S.J."/>
            <person name="Bohlmann J."/>
            <person name="Birol I."/>
        </authorList>
    </citation>
    <scope>NUCLEOTIDE SEQUENCE [LARGE SCALE GENOMIC DNA]</scope>
    <source>
        <tissue evidence="2">Flushing bud</tissue>
    </source>
</reference>
<name>A0A101M0N5_PICGL</name>
<dbReference type="AlphaFoldDB" id="A0A101M0N5"/>
<dbReference type="EMBL" id="LKAM01000012">
    <property type="protein sequence ID" value="KUM46219.1"/>
    <property type="molecule type" value="Genomic_DNA"/>
</dbReference>
<dbReference type="EMBL" id="LKAM01000005">
    <property type="protein sequence ID" value="KUM48735.1"/>
    <property type="molecule type" value="Genomic_DNA"/>
</dbReference>
<evidence type="ECO:0000313" key="2">
    <source>
        <dbReference type="EMBL" id="KUM48735.1"/>
    </source>
</evidence>
<proteinExistence type="predicted"/>
<accession>A0A101M0N5</accession>